<dbReference type="Pfam" id="PF07583">
    <property type="entry name" value="PSCyt2"/>
    <property type="match status" value="1"/>
</dbReference>
<reference evidence="9 10" key="1">
    <citation type="submission" date="2018-01" db="EMBL/GenBank/DDBJ databases">
        <title>G. obscuriglobus.</title>
        <authorList>
            <person name="Franke J."/>
            <person name="Blomberg W."/>
            <person name="Selmecki A."/>
        </authorList>
    </citation>
    <scope>NUCLEOTIDE SEQUENCE [LARGE SCALE GENOMIC DNA]</scope>
    <source>
        <strain evidence="9 10">DSM 5831</strain>
    </source>
</reference>
<comment type="similarity">
    <text evidence="1">Belongs to the sigma-70 factor family. ECF subfamily.</text>
</comment>
<dbReference type="SUPFAM" id="SSF88659">
    <property type="entry name" value="Sigma3 and sigma4 domains of RNA polymerase sigma factors"/>
    <property type="match status" value="1"/>
</dbReference>
<dbReference type="GO" id="GO:0016987">
    <property type="term" value="F:sigma factor activity"/>
    <property type="evidence" value="ECO:0007669"/>
    <property type="project" value="UniProtKB-KW"/>
</dbReference>
<dbReference type="KEGG" id="gog:C1280_29635"/>
<dbReference type="InterPro" id="IPR013325">
    <property type="entry name" value="RNA_pol_sigma_r2"/>
</dbReference>
<keyword evidence="5" id="KW-0472">Membrane</keyword>
<dbReference type="Pfam" id="PF08281">
    <property type="entry name" value="Sigma70_r4_2"/>
    <property type="match status" value="1"/>
</dbReference>
<dbReference type="AlphaFoldDB" id="A0A2Z3H4Q4"/>
<keyword evidence="10" id="KW-1185">Reference proteome</keyword>
<dbReference type="InterPro" id="IPR036388">
    <property type="entry name" value="WH-like_DNA-bd_sf"/>
</dbReference>
<dbReference type="EMBL" id="CP025958">
    <property type="protein sequence ID" value="AWM40738.1"/>
    <property type="molecule type" value="Genomic_DNA"/>
</dbReference>
<dbReference type="InterPro" id="IPR039425">
    <property type="entry name" value="RNA_pol_sigma-70-like"/>
</dbReference>
<dbReference type="PANTHER" id="PTHR43133:SF51">
    <property type="entry name" value="RNA POLYMERASE SIGMA FACTOR"/>
    <property type="match status" value="1"/>
</dbReference>
<dbReference type="OrthoDB" id="291047at2"/>
<dbReference type="Gene3D" id="1.10.1740.10">
    <property type="match status" value="1"/>
</dbReference>
<dbReference type="InterPro" id="IPR007627">
    <property type="entry name" value="RNA_pol_sigma70_r2"/>
</dbReference>
<evidence type="ECO:0000256" key="2">
    <source>
        <dbReference type="ARBA" id="ARBA00023015"/>
    </source>
</evidence>
<name>A0A2Z3H4Q4_9BACT</name>
<dbReference type="RefSeq" id="WP_109571330.1">
    <property type="nucleotide sequence ID" value="NZ_CP025958.1"/>
</dbReference>
<evidence type="ECO:0000313" key="10">
    <source>
        <dbReference type="Proteomes" id="UP000245802"/>
    </source>
</evidence>
<dbReference type="NCBIfam" id="TIGR02937">
    <property type="entry name" value="sigma70-ECF"/>
    <property type="match status" value="1"/>
</dbReference>
<gene>
    <name evidence="9" type="ORF">C1280_29635</name>
</gene>
<dbReference type="Proteomes" id="UP000245802">
    <property type="component" value="Chromosome"/>
</dbReference>
<dbReference type="InterPro" id="IPR014284">
    <property type="entry name" value="RNA_pol_sigma-70_dom"/>
</dbReference>
<feature type="domain" description="RNA polymerase sigma factor 70 region 4 type 2" evidence="8">
    <location>
        <begin position="143"/>
        <end position="193"/>
    </location>
</feature>
<keyword evidence="5" id="KW-0812">Transmembrane</keyword>
<dbReference type="InterPro" id="IPR011444">
    <property type="entry name" value="DUF1549"/>
</dbReference>
<feature type="transmembrane region" description="Helical" evidence="5">
    <location>
        <begin position="269"/>
        <end position="293"/>
    </location>
</feature>
<keyword evidence="2" id="KW-0805">Transcription regulation</keyword>
<evidence type="ECO:0000259" key="8">
    <source>
        <dbReference type="Pfam" id="PF08281"/>
    </source>
</evidence>
<sequence length="767" mass="81225">MPTRHADRLMPTLRRVVLGRQTAARTDGELLTAFVASASGDAFAELVRRHGPMVLGVCRRLIPDHATADDAFQAVFLVLARRAAGVRPRERVGAYLYGIAYRTALKARMVLARRRSREKQVDVMPEPPAPPAALAWGDVQPVIDEELARLPEKLRTAVVLCDLEGRPQREVARQLGVPPATLATRLAAARRSLAARLTRRGVTLSGGALAGLLVTHASASAVPHALAAGVARAAEAVAAGGAVGAAVSAQAVQLSEGVMQMMMLAKLKAVTVVAAVALALTTGLGVGLVPAAAGEGTATVTVTATTPAPDGHAGTVRLKERVQADPVPDDALFLRRLSLDVRGTVPTPVETWFFVSDPDAGKRAKVIEWITDDEERRVAAAKKLGVPVERVRVLRAKLSADGRSVSLIDPNMVAKFADTIELSAPDLAITTDVLQDEITTDVTIAPTVQGVVYDVKSSEPGAAKPQPPADGTKKTVVLRRVRSDDAKPEAAAEYRVEDVFTVWGTTPDDKNQQTNQTVKFRAVVNVAPGSDAEFLKRVLTDARGTAPTALELKYFTEDKDPKKREKLLDTLLKEPAVAKKLGDEWKKKMLAPGAPLAAKEADFFYFVTPKVVEGKSTLDLKVQPFVVPLPPNAPKPPAPPKPPTVTVTGVATPPKPPAPPAPPVTVQGTKVVVTSQLKSDKLEKLVGELIAAQKSDDALLEAVTLATQSRLPTDAEKKLAKAAVGAAADRKTVWVAVARALAGTETKAQDVIELKVVPSIAPKPAKP</sequence>
<feature type="domain" description="RNA polymerase sigma-70 region 2" evidence="6">
    <location>
        <begin position="46"/>
        <end position="107"/>
    </location>
</feature>
<evidence type="ECO:0008006" key="11">
    <source>
        <dbReference type="Google" id="ProtNLM"/>
    </source>
</evidence>
<evidence type="ECO:0000259" key="6">
    <source>
        <dbReference type="Pfam" id="PF04542"/>
    </source>
</evidence>
<dbReference type="Pfam" id="PF04542">
    <property type="entry name" value="Sigma70_r2"/>
    <property type="match status" value="1"/>
</dbReference>
<keyword evidence="4" id="KW-0804">Transcription</keyword>
<dbReference type="GO" id="GO:0003677">
    <property type="term" value="F:DNA binding"/>
    <property type="evidence" value="ECO:0007669"/>
    <property type="project" value="InterPro"/>
</dbReference>
<evidence type="ECO:0000256" key="4">
    <source>
        <dbReference type="ARBA" id="ARBA00023163"/>
    </source>
</evidence>
<keyword evidence="3" id="KW-0731">Sigma factor</keyword>
<dbReference type="PANTHER" id="PTHR43133">
    <property type="entry name" value="RNA POLYMERASE ECF-TYPE SIGMA FACTO"/>
    <property type="match status" value="1"/>
</dbReference>
<evidence type="ECO:0000256" key="5">
    <source>
        <dbReference type="SAM" id="Phobius"/>
    </source>
</evidence>
<evidence type="ECO:0000256" key="3">
    <source>
        <dbReference type="ARBA" id="ARBA00023082"/>
    </source>
</evidence>
<organism evidence="9 10">
    <name type="scientific">Gemmata obscuriglobus</name>
    <dbReference type="NCBI Taxonomy" id="114"/>
    <lineage>
        <taxon>Bacteria</taxon>
        <taxon>Pseudomonadati</taxon>
        <taxon>Planctomycetota</taxon>
        <taxon>Planctomycetia</taxon>
        <taxon>Gemmatales</taxon>
        <taxon>Gemmataceae</taxon>
        <taxon>Gemmata</taxon>
    </lineage>
</organism>
<evidence type="ECO:0000313" key="9">
    <source>
        <dbReference type="EMBL" id="AWM40738.1"/>
    </source>
</evidence>
<accession>A0A2Z3H4Q4</accession>
<dbReference type="Gene3D" id="1.10.10.10">
    <property type="entry name" value="Winged helix-like DNA-binding domain superfamily/Winged helix DNA-binding domain"/>
    <property type="match status" value="1"/>
</dbReference>
<keyword evidence="5" id="KW-1133">Transmembrane helix</keyword>
<proteinExistence type="inferred from homology"/>
<dbReference type="InterPro" id="IPR013324">
    <property type="entry name" value="RNA_pol_sigma_r3/r4-like"/>
</dbReference>
<evidence type="ECO:0000259" key="7">
    <source>
        <dbReference type="Pfam" id="PF07583"/>
    </source>
</evidence>
<dbReference type="SUPFAM" id="SSF88946">
    <property type="entry name" value="Sigma2 domain of RNA polymerase sigma factors"/>
    <property type="match status" value="1"/>
</dbReference>
<dbReference type="InterPro" id="IPR013249">
    <property type="entry name" value="RNA_pol_sigma70_r4_t2"/>
</dbReference>
<dbReference type="GO" id="GO:0006352">
    <property type="term" value="P:DNA-templated transcription initiation"/>
    <property type="evidence" value="ECO:0007669"/>
    <property type="project" value="InterPro"/>
</dbReference>
<feature type="domain" description="DUF1549" evidence="7">
    <location>
        <begin position="523"/>
        <end position="586"/>
    </location>
</feature>
<evidence type="ECO:0000256" key="1">
    <source>
        <dbReference type="ARBA" id="ARBA00010641"/>
    </source>
</evidence>
<protein>
    <recommendedName>
        <fullName evidence="11">Sigma-70 family RNA polymerase sigma factor</fullName>
    </recommendedName>
</protein>